<dbReference type="NCBIfam" id="TIGR00619">
    <property type="entry name" value="sbcd"/>
    <property type="match status" value="1"/>
</dbReference>
<evidence type="ECO:0000313" key="11">
    <source>
        <dbReference type="EMBL" id="MCZ2723439.1"/>
    </source>
</evidence>
<dbReference type="RefSeq" id="WP_269127556.1">
    <property type="nucleotide sequence ID" value="NZ_JAPUBN010000021.1"/>
</dbReference>
<dbReference type="GO" id="GO:0004527">
    <property type="term" value="F:exonuclease activity"/>
    <property type="evidence" value="ECO:0007669"/>
    <property type="project" value="UniProtKB-KW"/>
</dbReference>
<evidence type="ECO:0000256" key="5">
    <source>
        <dbReference type="ARBA" id="ARBA00022801"/>
    </source>
</evidence>
<dbReference type="Gene3D" id="3.30.160.720">
    <property type="match status" value="1"/>
</dbReference>
<dbReference type="NCBIfam" id="NF008206">
    <property type="entry name" value="PRK10966.1"/>
    <property type="match status" value="1"/>
</dbReference>
<dbReference type="InterPro" id="IPR029052">
    <property type="entry name" value="Metallo-depent_PP-like"/>
</dbReference>
<feature type="domain" description="Nuclease SbcCD subunit D C-terminal" evidence="10">
    <location>
        <begin position="313"/>
        <end position="414"/>
    </location>
</feature>
<comment type="similarity">
    <text evidence="1 7">Belongs to the SbcD family.</text>
</comment>
<evidence type="ECO:0000256" key="3">
    <source>
        <dbReference type="ARBA" id="ARBA00013365"/>
    </source>
</evidence>
<proteinExistence type="inferred from homology"/>
<dbReference type="PANTHER" id="PTHR30337:SF0">
    <property type="entry name" value="NUCLEASE SBCCD SUBUNIT D"/>
    <property type="match status" value="1"/>
</dbReference>
<dbReference type="InterPro" id="IPR050535">
    <property type="entry name" value="DNA_Repair-Maintenance_Comp"/>
</dbReference>
<reference evidence="11" key="1">
    <citation type="submission" date="2022-12" db="EMBL/GenBank/DDBJ databases">
        <title>Marinomonas 15G1-11 sp. nov, isolated from marine algae.</title>
        <authorList>
            <person name="Butt M."/>
            <person name="Choi D.G."/>
            <person name="Kim J.M."/>
            <person name="Lee J.K."/>
            <person name="Baek J.H."/>
            <person name="Jeon C.O."/>
        </authorList>
    </citation>
    <scope>NUCLEOTIDE SEQUENCE</scope>
    <source>
        <strain evidence="11">15G1-11</strain>
    </source>
</reference>
<organism evidence="11 12">
    <name type="scientific">Marinomonas phaeophyticola</name>
    <dbReference type="NCBI Taxonomy" id="3004091"/>
    <lineage>
        <taxon>Bacteria</taxon>
        <taxon>Pseudomonadati</taxon>
        <taxon>Pseudomonadota</taxon>
        <taxon>Gammaproteobacteria</taxon>
        <taxon>Oceanospirillales</taxon>
        <taxon>Oceanospirillaceae</taxon>
        <taxon>Marinomonas</taxon>
    </lineage>
</organism>
<dbReference type="InterPro" id="IPR004593">
    <property type="entry name" value="SbcD"/>
</dbReference>
<feature type="domain" description="Calcineurin-like phosphoesterase" evidence="9">
    <location>
        <begin position="1"/>
        <end position="259"/>
    </location>
</feature>
<gene>
    <name evidence="7 11" type="primary">sbcD</name>
    <name evidence="11" type="ORF">O1D97_17940</name>
</gene>
<keyword evidence="5 7" id="KW-0378">Hydrolase</keyword>
<comment type="function">
    <text evidence="7">SbcCD cleaves DNA hairpin structures. These structures can inhibit DNA replication and are intermediates in certain DNA recombination reactions. The complex acts as a 3'-&gt;5' double strand exonuclease that can open hairpins. It also has a 5' single-strand endonuclease activity.</text>
</comment>
<dbReference type="PANTHER" id="PTHR30337">
    <property type="entry name" value="COMPONENT OF ATP-DEPENDENT DSDNA EXONUCLEASE"/>
    <property type="match status" value="1"/>
</dbReference>
<comment type="subunit">
    <text evidence="2 7">Heterodimer of SbcC and SbcD.</text>
</comment>
<accession>A0ABT4JYN8</accession>
<keyword evidence="7" id="KW-0235">DNA replication</keyword>
<evidence type="ECO:0000259" key="9">
    <source>
        <dbReference type="Pfam" id="PF00149"/>
    </source>
</evidence>
<dbReference type="InterPro" id="IPR041796">
    <property type="entry name" value="Mre11_N"/>
</dbReference>
<evidence type="ECO:0000256" key="1">
    <source>
        <dbReference type="ARBA" id="ARBA00010555"/>
    </source>
</evidence>
<feature type="region of interest" description="Disordered" evidence="8">
    <location>
        <begin position="453"/>
        <end position="482"/>
    </location>
</feature>
<dbReference type="InterPro" id="IPR004843">
    <property type="entry name" value="Calcineurin-like_PHP"/>
</dbReference>
<dbReference type="EMBL" id="JAPUBN010000021">
    <property type="protein sequence ID" value="MCZ2723439.1"/>
    <property type="molecule type" value="Genomic_DNA"/>
</dbReference>
<dbReference type="Gene3D" id="3.60.21.10">
    <property type="match status" value="1"/>
</dbReference>
<protein>
    <recommendedName>
        <fullName evidence="3 7">Nuclease SbcCD subunit D</fullName>
    </recommendedName>
</protein>
<comment type="caution">
    <text evidence="11">The sequence shown here is derived from an EMBL/GenBank/DDBJ whole genome shotgun (WGS) entry which is preliminary data.</text>
</comment>
<dbReference type="Pfam" id="PF12320">
    <property type="entry name" value="SbcD_C"/>
    <property type="match status" value="1"/>
</dbReference>
<keyword evidence="7" id="KW-0255">Endonuclease</keyword>
<keyword evidence="7" id="KW-0233">DNA recombination</keyword>
<evidence type="ECO:0000256" key="6">
    <source>
        <dbReference type="ARBA" id="ARBA00022839"/>
    </source>
</evidence>
<keyword evidence="6 7" id="KW-0269">Exonuclease</keyword>
<dbReference type="CDD" id="cd00840">
    <property type="entry name" value="MPP_Mre11_N"/>
    <property type="match status" value="1"/>
</dbReference>
<dbReference type="SUPFAM" id="SSF56300">
    <property type="entry name" value="Metallo-dependent phosphatases"/>
    <property type="match status" value="1"/>
</dbReference>
<evidence type="ECO:0000259" key="10">
    <source>
        <dbReference type="Pfam" id="PF12320"/>
    </source>
</evidence>
<keyword evidence="4 7" id="KW-0540">Nuclease</keyword>
<dbReference type="Proteomes" id="UP001149719">
    <property type="component" value="Unassembled WGS sequence"/>
</dbReference>
<sequence length="482" mass="53909">MKILHTSDWHLGQHFMGRTRQAEHKALIEWLLFQVQEHQIELIILAGDVFDTGAPPSYARELFNELVISLNQLTCQLIVVAGNHDSVSMLNESKNLLACLDVNVIAKTLPESLSEHILPVKNKHGQLEAIVCAVPFIRPKDLVSSKSNQSETDKKRDLLNQIQSFYFDIYEEALNLAKKTNQDQEWLDQQDDGKRDDKNIEIQKSLFDLDVPIIGTGHLTTLGAKTSESVRDIYIGTLEAVPAQAFPPFDYLALGHIHRAQVVAGNDCQRYSGSPICLSFDELNRDKSMVLLDTQNMLNLGKFKPQLLPVPNFQAMKTIRGEIKDVLQELKELVTQLSAADDGKSVWLEVKVFTDAYLSDVQKHIQEVIQGSLIDLLRVTRQVKTQVVDHSNQAKETLSELSVEEVFDRCLAASTLGKLDQTESEETVSTEITELKSIFTQCVSSMQESVIKDEEELAVSPPKHDNTLPNKQGTEVVGGADA</sequence>
<dbReference type="InterPro" id="IPR026843">
    <property type="entry name" value="SbcD_C"/>
</dbReference>
<evidence type="ECO:0000256" key="4">
    <source>
        <dbReference type="ARBA" id="ARBA00022722"/>
    </source>
</evidence>
<keyword evidence="12" id="KW-1185">Reference proteome</keyword>
<evidence type="ECO:0000313" key="12">
    <source>
        <dbReference type="Proteomes" id="UP001149719"/>
    </source>
</evidence>
<evidence type="ECO:0000256" key="8">
    <source>
        <dbReference type="SAM" id="MobiDB-lite"/>
    </source>
</evidence>
<evidence type="ECO:0000256" key="2">
    <source>
        <dbReference type="ARBA" id="ARBA00011322"/>
    </source>
</evidence>
<evidence type="ECO:0000256" key="7">
    <source>
        <dbReference type="RuleBase" id="RU363069"/>
    </source>
</evidence>
<name>A0ABT4JYN8_9GAMM</name>
<dbReference type="Pfam" id="PF00149">
    <property type="entry name" value="Metallophos"/>
    <property type="match status" value="1"/>
</dbReference>